<evidence type="ECO:0000313" key="6">
    <source>
        <dbReference type="Proteomes" id="UP000600139"/>
    </source>
</evidence>
<dbReference type="Gene3D" id="2.60.120.200">
    <property type="match status" value="1"/>
</dbReference>
<feature type="chain" id="PRO_5037267391" evidence="3">
    <location>
        <begin position="29"/>
        <end position="293"/>
    </location>
</feature>
<feature type="domain" description="LamG-like jellyroll fold" evidence="4">
    <location>
        <begin position="121"/>
        <end position="267"/>
    </location>
</feature>
<keyword evidence="2" id="KW-1015">Disulfide bond</keyword>
<dbReference type="Pfam" id="PF13385">
    <property type="entry name" value="Laminin_G_3"/>
    <property type="match status" value="1"/>
</dbReference>
<dbReference type="Proteomes" id="UP000600139">
    <property type="component" value="Unassembled WGS sequence"/>
</dbReference>
<sequence length="293" mass="30909">MMKNLKNSLISKSAVVGMTMGLTAVTNAGTVAYWRFEDGPLGQVAAGNNGEEAYNNTITDSSGNGNHLRTYATFTSPSYIAAVPGSTVPGTGASNAFSLDFAPNRDIYTGAGSSLPAASFTNFTIEAYVSFDSLGSWQTFIGRDDSGSPGQGAGPESLFYFQAMGDGSNKLRVQAMDSLNTIHNVSSISALSVNTWYHVAAVSNGTTMELYLDGVLQGSTSFTGGLYDPAQDTIWTIGRGQYGGNNGDFLDGKIDEVRFSDSALDSSLFLNVPEPGCFMLAVLGACVSFKRRR</sequence>
<dbReference type="RefSeq" id="WP_200350683.1">
    <property type="nucleotide sequence ID" value="NZ_BAABHZ010000008.1"/>
</dbReference>
<keyword evidence="6" id="KW-1185">Reference proteome</keyword>
<dbReference type="InterPro" id="IPR006558">
    <property type="entry name" value="LamG-like"/>
</dbReference>
<dbReference type="SUPFAM" id="SSF49899">
    <property type="entry name" value="Concanavalin A-like lectins/glucanases"/>
    <property type="match status" value="1"/>
</dbReference>
<dbReference type="EMBL" id="JAENIK010000009">
    <property type="protein sequence ID" value="MBK1815726.1"/>
    <property type="molecule type" value="Genomic_DNA"/>
</dbReference>
<evidence type="ECO:0000256" key="2">
    <source>
        <dbReference type="ARBA" id="ARBA00023157"/>
    </source>
</evidence>
<dbReference type="AlphaFoldDB" id="A0A934R2D4"/>
<organism evidence="5 6">
    <name type="scientific">Luteolibacter yonseiensis</name>
    <dbReference type="NCBI Taxonomy" id="1144680"/>
    <lineage>
        <taxon>Bacteria</taxon>
        <taxon>Pseudomonadati</taxon>
        <taxon>Verrucomicrobiota</taxon>
        <taxon>Verrucomicrobiia</taxon>
        <taxon>Verrucomicrobiales</taxon>
        <taxon>Verrucomicrobiaceae</taxon>
        <taxon>Luteolibacter</taxon>
    </lineage>
</organism>
<reference evidence="5" key="1">
    <citation type="submission" date="2021-01" db="EMBL/GenBank/DDBJ databases">
        <title>Modified the classification status of verrucomicrobia.</title>
        <authorList>
            <person name="Feng X."/>
        </authorList>
    </citation>
    <scope>NUCLEOTIDE SEQUENCE</scope>
    <source>
        <strain evidence="5">JCM 18052</strain>
    </source>
</reference>
<comment type="caution">
    <text evidence="5">The sequence shown here is derived from an EMBL/GenBank/DDBJ whole genome shotgun (WGS) entry which is preliminary data.</text>
</comment>
<name>A0A934R2D4_9BACT</name>
<evidence type="ECO:0000256" key="1">
    <source>
        <dbReference type="ARBA" id="ARBA00022729"/>
    </source>
</evidence>
<keyword evidence="1 3" id="KW-0732">Signal</keyword>
<dbReference type="SMART" id="SM00560">
    <property type="entry name" value="LamGL"/>
    <property type="match status" value="1"/>
</dbReference>
<evidence type="ECO:0000313" key="5">
    <source>
        <dbReference type="EMBL" id="MBK1815726.1"/>
    </source>
</evidence>
<evidence type="ECO:0000256" key="3">
    <source>
        <dbReference type="SAM" id="SignalP"/>
    </source>
</evidence>
<accession>A0A934R2D4</accession>
<gene>
    <name evidence="5" type="ORF">JIN84_08865</name>
</gene>
<proteinExistence type="predicted"/>
<evidence type="ECO:0000259" key="4">
    <source>
        <dbReference type="SMART" id="SM00560"/>
    </source>
</evidence>
<protein>
    <submittedName>
        <fullName evidence="5">LamG domain-containing protein</fullName>
    </submittedName>
</protein>
<dbReference type="InterPro" id="IPR013320">
    <property type="entry name" value="ConA-like_dom_sf"/>
</dbReference>
<feature type="signal peptide" evidence="3">
    <location>
        <begin position="1"/>
        <end position="28"/>
    </location>
</feature>